<dbReference type="Proteomes" id="UP001210690">
    <property type="component" value="Chromosome"/>
</dbReference>
<name>A0AAX3K7N0_9FIRM</name>
<reference evidence="1" key="1">
    <citation type="submission" date="2022-07" db="EMBL/GenBank/DDBJ databases">
        <title>Parvimonas micra travels from the subgingival sulcus of the human oral cavity to the colorectal adenocarcinoma.</title>
        <authorList>
            <person name="Conde-Perez K."/>
            <person name="Buetas E."/>
            <person name="Aja-Macaya P."/>
            <person name="Martin-De Arribas E."/>
            <person name="Iglesias-Corras I."/>
            <person name="Trigo-Tasende N."/>
            <person name="Nasser-Ali M."/>
            <person name="Estevez L.S."/>
            <person name="Rumbo-Feal S."/>
            <person name="Otero-Alen B."/>
            <person name="Noguera J.F."/>
            <person name="Concha A."/>
            <person name="Pardinas-Lopez S."/>
            <person name="Carda-Dieguez M."/>
            <person name="Gomez-Randulfe I."/>
            <person name="Martinez-Lago N."/>
            <person name="Ladra S."/>
            <person name="Aparicio L.A."/>
            <person name="Bou G."/>
            <person name="Mira A."/>
            <person name="Vallejo J.A."/>
            <person name="Poza M."/>
        </authorList>
    </citation>
    <scope>NUCLEOTIDE SEQUENCE</scope>
    <source>
        <strain evidence="1">PM102KC-G-1</strain>
    </source>
</reference>
<dbReference type="AlphaFoldDB" id="A0AAX3K7N0"/>
<sequence length="49" mass="5826">MRKKWTNYLVTTLLVFLIIFDFNNLSTITITCMAIAIAFNLYDLFKDKF</sequence>
<evidence type="ECO:0000313" key="2">
    <source>
        <dbReference type="Proteomes" id="UP001210690"/>
    </source>
</evidence>
<protein>
    <submittedName>
        <fullName evidence="1">Uncharacterized protein</fullName>
    </submittedName>
</protein>
<accession>A0AAX3K7N0</accession>
<dbReference type="EMBL" id="CP101412">
    <property type="protein sequence ID" value="WBB31153.1"/>
    <property type="molecule type" value="Genomic_DNA"/>
</dbReference>
<gene>
    <name evidence="1" type="ORF">NM222_01350</name>
</gene>
<organism evidence="1 2">
    <name type="scientific">Parvimonas micra</name>
    <dbReference type="NCBI Taxonomy" id="33033"/>
    <lineage>
        <taxon>Bacteria</taxon>
        <taxon>Bacillati</taxon>
        <taxon>Bacillota</taxon>
        <taxon>Tissierellia</taxon>
        <taxon>Tissierellales</taxon>
        <taxon>Peptoniphilaceae</taxon>
        <taxon>Parvimonas</taxon>
    </lineage>
</organism>
<proteinExistence type="predicted"/>
<dbReference type="RefSeq" id="WP_009448088.1">
    <property type="nucleotide sequence ID" value="NZ_CALHGL010000030.1"/>
</dbReference>
<evidence type="ECO:0000313" key="1">
    <source>
        <dbReference type="EMBL" id="WBB31153.1"/>
    </source>
</evidence>